<feature type="region of interest" description="Disordered" evidence="11">
    <location>
        <begin position="1161"/>
        <end position="1262"/>
    </location>
</feature>
<proteinExistence type="predicted"/>
<reference evidence="15" key="1">
    <citation type="submission" date="2023-03" db="EMBL/GenBank/DDBJ databases">
        <title>Electrophorus voltai genome.</title>
        <authorList>
            <person name="Bian C."/>
        </authorList>
    </citation>
    <scope>NUCLEOTIDE SEQUENCE</scope>
    <source>
        <strain evidence="15">CB-2022</strain>
        <tissue evidence="15">Muscle</tissue>
    </source>
</reference>
<dbReference type="Pfam" id="PF00176">
    <property type="entry name" value="SNF2-rel_dom"/>
    <property type="match status" value="1"/>
</dbReference>
<dbReference type="InterPro" id="IPR000953">
    <property type="entry name" value="Chromo/chromo_shadow_dom"/>
</dbReference>
<dbReference type="Pfam" id="PF18375">
    <property type="entry name" value="CDH1_2_SANT_HL1"/>
    <property type="match status" value="1"/>
</dbReference>
<keyword evidence="9" id="KW-0539">Nucleus</keyword>
<dbReference type="CDD" id="cd18793">
    <property type="entry name" value="SF2_C_SNF"/>
    <property type="match status" value="1"/>
</dbReference>
<dbReference type="PANTHER" id="PTHR45623">
    <property type="entry name" value="CHROMODOMAIN-HELICASE-DNA-BINDING PROTEIN 3-RELATED-RELATED"/>
    <property type="match status" value="1"/>
</dbReference>
<dbReference type="PROSITE" id="PS50013">
    <property type="entry name" value="CHROMO_2"/>
    <property type="match status" value="2"/>
</dbReference>
<dbReference type="CDD" id="cd18054">
    <property type="entry name" value="DEXHc_CHD2"/>
    <property type="match status" value="1"/>
</dbReference>
<dbReference type="GO" id="GO:0042393">
    <property type="term" value="F:histone binding"/>
    <property type="evidence" value="ECO:0007669"/>
    <property type="project" value="TreeGrafter"/>
</dbReference>
<dbReference type="GO" id="GO:0003677">
    <property type="term" value="F:DNA binding"/>
    <property type="evidence" value="ECO:0007669"/>
    <property type="project" value="UniProtKB-KW"/>
</dbReference>
<dbReference type="InterPro" id="IPR049730">
    <property type="entry name" value="SNF2/RAD54-like_C"/>
</dbReference>
<evidence type="ECO:0000256" key="2">
    <source>
        <dbReference type="ARBA" id="ARBA00022737"/>
    </source>
</evidence>
<comment type="catalytic activity">
    <reaction evidence="10">
        <text>ATP + H2O = ADP + phosphate + H(+)</text>
        <dbReference type="Rhea" id="RHEA:13065"/>
        <dbReference type="ChEBI" id="CHEBI:15377"/>
        <dbReference type="ChEBI" id="CHEBI:15378"/>
        <dbReference type="ChEBI" id="CHEBI:30616"/>
        <dbReference type="ChEBI" id="CHEBI:43474"/>
        <dbReference type="ChEBI" id="CHEBI:456216"/>
    </reaction>
</comment>
<dbReference type="Pfam" id="PF23588">
    <property type="entry name" value="HTH_CHD1_Hrp3"/>
    <property type="match status" value="1"/>
</dbReference>
<evidence type="ECO:0000256" key="8">
    <source>
        <dbReference type="ARBA" id="ARBA00023163"/>
    </source>
</evidence>
<feature type="compositionally biased region" description="Basic residues" evidence="11">
    <location>
        <begin position="1248"/>
        <end position="1258"/>
    </location>
</feature>
<gene>
    <name evidence="15" type="ORF">P4O66_018297</name>
</gene>
<feature type="compositionally biased region" description="Basic and acidic residues" evidence="11">
    <location>
        <begin position="1457"/>
        <end position="1471"/>
    </location>
</feature>
<feature type="compositionally biased region" description="Basic and acidic residues" evidence="11">
    <location>
        <begin position="1777"/>
        <end position="1802"/>
    </location>
</feature>
<evidence type="ECO:0000259" key="12">
    <source>
        <dbReference type="PROSITE" id="PS50013"/>
    </source>
</evidence>
<feature type="compositionally biased region" description="Basic and acidic residues" evidence="11">
    <location>
        <begin position="1683"/>
        <end position="1699"/>
    </location>
</feature>
<evidence type="ECO:0008006" key="17">
    <source>
        <dbReference type="Google" id="ProtNLM"/>
    </source>
</evidence>
<organism evidence="15 16">
    <name type="scientific">Electrophorus voltai</name>
    <dbReference type="NCBI Taxonomy" id="2609070"/>
    <lineage>
        <taxon>Eukaryota</taxon>
        <taxon>Metazoa</taxon>
        <taxon>Chordata</taxon>
        <taxon>Craniata</taxon>
        <taxon>Vertebrata</taxon>
        <taxon>Euteleostomi</taxon>
        <taxon>Actinopterygii</taxon>
        <taxon>Neopterygii</taxon>
        <taxon>Teleostei</taxon>
        <taxon>Ostariophysi</taxon>
        <taxon>Gymnotiformes</taxon>
        <taxon>Gymnotoidei</taxon>
        <taxon>Gymnotidae</taxon>
        <taxon>Electrophorus</taxon>
    </lineage>
</organism>
<dbReference type="InterPro" id="IPR023780">
    <property type="entry name" value="Chromo_domain"/>
</dbReference>
<feature type="compositionally biased region" description="Polar residues" evidence="11">
    <location>
        <begin position="1492"/>
        <end position="1501"/>
    </location>
</feature>
<dbReference type="GO" id="GO:0003682">
    <property type="term" value="F:chromatin binding"/>
    <property type="evidence" value="ECO:0007669"/>
    <property type="project" value="TreeGrafter"/>
</dbReference>
<evidence type="ECO:0000256" key="7">
    <source>
        <dbReference type="ARBA" id="ARBA00023125"/>
    </source>
</evidence>
<dbReference type="GO" id="GO:0000785">
    <property type="term" value="C:chromatin"/>
    <property type="evidence" value="ECO:0007669"/>
    <property type="project" value="TreeGrafter"/>
</dbReference>
<feature type="compositionally biased region" description="Basic and acidic residues" evidence="11">
    <location>
        <begin position="1168"/>
        <end position="1198"/>
    </location>
</feature>
<evidence type="ECO:0000313" key="16">
    <source>
        <dbReference type="Proteomes" id="UP001239994"/>
    </source>
</evidence>
<dbReference type="InterPro" id="IPR025260">
    <property type="entry name" value="CHD1-like_C"/>
</dbReference>
<keyword evidence="3" id="KW-0547">Nucleotide-binding</keyword>
<keyword evidence="4" id="KW-0378">Hydrolase</keyword>
<dbReference type="InterPro" id="IPR040793">
    <property type="entry name" value="CDH1_2_SANT_HL1"/>
</dbReference>
<feature type="region of interest" description="Disordered" evidence="11">
    <location>
        <begin position="1678"/>
        <end position="1937"/>
    </location>
</feature>
<dbReference type="InterPro" id="IPR056302">
    <property type="entry name" value="CHD1-2/Hrp3_HTH"/>
</dbReference>
<dbReference type="PROSITE" id="PS51194">
    <property type="entry name" value="HELICASE_CTER"/>
    <property type="match status" value="1"/>
</dbReference>
<feature type="compositionally biased region" description="Basic residues" evidence="11">
    <location>
        <begin position="316"/>
        <end position="326"/>
    </location>
</feature>
<dbReference type="Pfam" id="PF00385">
    <property type="entry name" value="Chromo"/>
    <property type="match status" value="2"/>
</dbReference>
<feature type="domain" description="Chromo" evidence="12">
    <location>
        <begin position="412"/>
        <end position="504"/>
    </location>
</feature>
<dbReference type="Proteomes" id="UP001239994">
    <property type="component" value="Unassembled WGS sequence"/>
</dbReference>
<feature type="compositionally biased region" description="Low complexity" evidence="11">
    <location>
        <begin position="189"/>
        <end position="212"/>
    </location>
</feature>
<dbReference type="InterPro" id="IPR027417">
    <property type="entry name" value="P-loop_NTPase"/>
</dbReference>
<evidence type="ECO:0000256" key="6">
    <source>
        <dbReference type="ARBA" id="ARBA00023015"/>
    </source>
</evidence>
<dbReference type="Gene3D" id="6.10.140.1440">
    <property type="match status" value="1"/>
</dbReference>
<dbReference type="InterPro" id="IPR014001">
    <property type="entry name" value="Helicase_ATP-bd"/>
</dbReference>
<feature type="compositionally biased region" description="Acidic residues" evidence="11">
    <location>
        <begin position="292"/>
        <end position="310"/>
    </location>
</feature>
<evidence type="ECO:0000256" key="4">
    <source>
        <dbReference type="ARBA" id="ARBA00022801"/>
    </source>
</evidence>
<keyword evidence="5" id="KW-0067">ATP-binding</keyword>
<feature type="domain" description="Helicase ATP-binding" evidence="13">
    <location>
        <begin position="629"/>
        <end position="799"/>
    </location>
</feature>
<dbReference type="GO" id="GO:0034728">
    <property type="term" value="P:nucleosome organization"/>
    <property type="evidence" value="ECO:0007669"/>
    <property type="project" value="TreeGrafter"/>
</dbReference>
<feature type="compositionally biased region" description="Basic and acidic residues" evidence="11">
    <location>
        <begin position="1526"/>
        <end position="1545"/>
    </location>
</feature>
<evidence type="ECO:0000259" key="13">
    <source>
        <dbReference type="PROSITE" id="PS51192"/>
    </source>
</evidence>
<feature type="region of interest" description="Disordered" evidence="11">
    <location>
        <begin position="49"/>
        <end position="102"/>
    </location>
</feature>
<evidence type="ECO:0000313" key="15">
    <source>
        <dbReference type="EMBL" id="KAK1784859.1"/>
    </source>
</evidence>
<evidence type="ECO:0000256" key="1">
    <source>
        <dbReference type="ARBA" id="ARBA00004123"/>
    </source>
</evidence>
<dbReference type="SMART" id="SM00490">
    <property type="entry name" value="HELICc"/>
    <property type="match status" value="1"/>
</dbReference>
<keyword evidence="6" id="KW-0805">Transcription regulation</keyword>
<dbReference type="PROSITE" id="PS51192">
    <property type="entry name" value="HELICASE_ATP_BIND_1"/>
    <property type="match status" value="1"/>
</dbReference>
<feature type="compositionally biased region" description="Basic and acidic residues" evidence="11">
    <location>
        <begin position="256"/>
        <end position="275"/>
    </location>
</feature>
<dbReference type="InterPro" id="IPR001650">
    <property type="entry name" value="Helicase_C-like"/>
</dbReference>
<dbReference type="GO" id="GO:0140658">
    <property type="term" value="F:ATP-dependent chromatin remodeler activity"/>
    <property type="evidence" value="ECO:0007669"/>
    <property type="project" value="TreeGrafter"/>
</dbReference>
<evidence type="ECO:0000259" key="14">
    <source>
        <dbReference type="PROSITE" id="PS51194"/>
    </source>
</evidence>
<feature type="compositionally biased region" description="Basic and acidic residues" evidence="11">
    <location>
        <begin position="1818"/>
        <end position="1851"/>
    </location>
</feature>
<dbReference type="FunFam" id="3.40.50.300:FF:000130">
    <property type="entry name" value="Chromodomain-helicase-DNA-binding protein 2 isoform 1"/>
    <property type="match status" value="1"/>
</dbReference>
<dbReference type="Pfam" id="PF13907">
    <property type="entry name" value="CHD1-like_C"/>
    <property type="match status" value="1"/>
</dbReference>
<dbReference type="CDD" id="cd18661">
    <property type="entry name" value="CD2_tandem_CHD1-2_like"/>
    <property type="match status" value="1"/>
</dbReference>
<feature type="compositionally biased region" description="Basic and acidic residues" evidence="11">
    <location>
        <begin position="1751"/>
        <end position="1765"/>
    </location>
</feature>
<accession>A0AAD8YRB7</accession>
<dbReference type="InterPro" id="IPR000330">
    <property type="entry name" value="SNF2_N"/>
</dbReference>
<feature type="domain" description="Chromo" evidence="12">
    <location>
        <begin position="529"/>
        <end position="589"/>
    </location>
</feature>
<keyword evidence="8" id="KW-0804">Transcription</keyword>
<dbReference type="SUPFAM" id="SSF52540">
    <property type="entry name" value="P-loop containing nucleoside triphosphate hydrolases"/>
    <property type="match status" value="2"/>
</dbReference>
<dbReference type="GO" id="GO:0016887">
    <property type="term" value="F:ATP hydrolysis activity"/>
    <property type="evidence" value="ECO:0007669"/>
    <property type="project" value="TreeGrafter"/>
</dbReference>
<evidence type="ECO:0000256" key="10">
    <source>
        <dbReference type="ARBA" id="ARBA00049360"/>
    </source>
</evidence>
<feature type="domain" description="Helicase C-terminal" evidence="14">
    <location>
        <begin position="928"/>
        <end position="1079"/>
    </location>
</feature>
<evidence type="ECO:0000256" key="5">
    <source>
        <dbReference type="ARBA" id="ARBA00022840"/>
    </source>
</evidence>
<dbReference type="InterPro" id="IPR038718">
    <property type="entry name" value="SNF2-like_sf"/>
</dbReference>
<feature type="region of interest" description="Disordered" evidence="11">
    <location>
        <begin position="1320"/>
        <end position="1339"/>
    </location>
</feature>
<dbReference type="InterPro" id="IPR016197">
    <property type="entry name" value="Chromo-like_dom_sf"/>
</dbReference>
<dbReference type="Gene3D" id="3.40.50.300">
    <property type="entry name" value="P-loop containing nucleotide triphosphate hydrolases"/>
    <property type="match status" value="1"/>
</dbReference>
<sequence>MEEDSAVHSSTRLHSSLDLESIMYAVFVYGLLNFTPKLATSDNARDTVTKGRNGCIASSTQNARVRGSRLRSRPEQPTLIGQQRSASKLDARDEAKAADRDGREATFRRQVPKEKGKIREKARYLRVQMKRQNFSFGPWISICNSDDDENGRECFLPYSFNNSGSTTIPYYNNGIFIILICAYLEGNSASEESNHSGSESGSQSESEQGSEQARSHHSESNSTSDSESRSESESGSTGSKSRQTIAEVKQKRVKKKDSLADVKKGSSESESESPKRKGPRQKKKENTWKDDDSNDEDEDEEEASSSESEQEEIKVRSRRLPARRPQTKSSSTKQHQSQKGRKPRKQETSEEDEDDDDDDDDDDEEDTPKRQTRRRAATKVSYKEDQNDFETDSDDLIEMAEGTEDMQDDDSETIEKVMDTRIGRKGAIGAATTLYAVEANGDPGADFDQEKEEGETHFLIKWKGWSYIHNTWESMDSLTQQKVKGMKKLENFKKKNEELSAWLKKASPEDLEYYNCQQELTIDLNKQFQIVERVIAHKTTSSEPEYLCKWMGLPYAECTWEDGALIGKKFQSCIDSFNNRNVSKTIPSKDCKVLKQRPRFVALKKQPSYIGDENLELRDYQLDGLNWLAHSWCRCNSVILADEMGLGKTIQTISFLSYLFHQHQLYGPFLLVVPLSTLTSWQREFNTWAPDMNVVVYLGDVLSRKTIRDYEWIHQQTKRIKFNALLTTYEILLKDKGVLGNINWAFLGVDEAHRLKNDDSLLYKTLIDFRSNHRLLITGTPLQNSLKELWSLLHFLMPDKFESWEDFEDEHGKGRDNGYQSLHKVLEPFLLRRVKKDVEKSLPAKVEQILRVDMSAQQKQFYKWILTRNYKALSKGTRGSSSGFLNIVMELKKCCNHGFLIKQPEDGESEIPQEHLQALVRGSGKLVLLDKLLTRLRERGNRVLIFSQMVRMLDILADYLAIKRYPFQRLDGSIKGELRKQALDHFNAEGSEDFCFLLSTRAGGLGINLASADTVVIFDSDWNPQNDLQAQARAHRIGQKKQVNIYRLVTKGTVEEDIIERAKKKMVLDHLVIQRMDTTGRTVLDNSSGNSNSNPFNKEELAAILKFGAEDLFKEAEEEEAEPQEMDIDEILRLAETRESDLGSSATDELLSQFKVANFTMDESTPELEEKPMRDWDEIIPEEQRRRVEEEEKQKEMEDIYMLPRSRSSNKRAQANDSDSDVGSKLKLKGHSSGSESETDDSEDDKKPKRRGRPRARKNNVEGFTDAEIRRFIKAYKKFGAPLERLEAIARDSELVDKSIADLKRLGELVHTSCVTAVQEHEEHMKENPTEAKGPGKRRGINIKISGVQVNAKSIIQHEEEFEPLHKVMPSIPAERSKFQLTCRVKMPHFDVDWDIQDDTQLLLGIYEHGYGNWDLVKTDPDLKLSDKILPDDPNKKPQAKQLQMRADYLLKTLKKEQESKDVSKAGEEAKLKKRKPRVKKEKALKDELVNEISSPRLSDNPSEEGEVKDDGTEKSPAKKKPKKKDNKENKEKQGAQKKDKESDRGKKRPKLKKDKSKSGGKGKKAQGPVHITAGSEPVPIGEEDDELDQETFSVCKERMRPVKKALKQLDKPDEGLSVQEQLQHTRACLLKIGDRITECLKAYNDPEHVKTWRRNLWIFVSKFTEFGARKLHKLYKMAQKKRSQEEEKEQKKKDDPGRKKPFRPEPSGSSRDSSGALPPTKSHLPQNHPAGPPSHSHHRESYNQSSKRHFPNDDRGDWQRERKYNYPGNSSQSWQVDRHHPYDTHRYKDHHYGDRRLHTDSYRNPGGYRNPSSPRKRPYDQYGNDRDHRSHRDYYDRHPDPKRRRSDEYRSPNYHQGGGGGHSQDFRRMPDHRGPPGNHGPAGPDHYRPFHPDKPPPLMDPRSPQAQKSPLECLSPLERTVEQKPGPDLNWNNRKT</sequence>
<feature type="region of interest" description="Disordered" evidence="11">
    <location>
        <begin position="189"/>
        <end position="395"/>
    </location>
</feature>
<feature type="region of interest" description="Disordered" evidence="11">
    <location>
        <begin position="1457"/>
        <end position="1590"/>
    </location>
</feature>
<protein>
    <recommendedName>
        <fullName evidence="17">DNA helicase</fullName>
    </recommendedName>
</protein>
<dbReference type="SMART" id="SM00487">
    <property type="entry name" value="DEXDc"/>
    <property type="match status" value="1"/>
</dbReference>
<keyword evidence="16" id="KW-1185">Reference proteome</keyword>
<name>A0AAD8YRB7_9TELE</name>
<evidence type="ECO:0000256" key="11">
    <source>
        <dbReference type="SAM" id="MobiDB-lite"/>
    </source>
</evidence>
<evidence type="ECO:0000256" key="3">
    <source>
        <dbReference type="ARBA" id="ARBA00022741"/>
    </source>
</evidence>
<comment type="caution">
    <text evidence="15">The sequence shown here is derived from an EMBL/GenBank/DDBJ whole genome shotgun (WGS) entry which is preliminary data.</text>
</comment>
<dbReference type="PROSITE" id="PS00598">
    <property type="entry name" value="CHROMO_1"/>
    <property type="match status" value="2"/>
</dbReference>
<dbReference type="EMBL" id="JAROKS010000026">
    <property type="protein sequence ID" value="KAK1784859.1"/>
    <property type="molecule type" value="Genomic_DNA"/>
</dbReference>
<feature type="compositionally biased region" description="Basic residues" evidence="11">
    <location>
        <begin position="1546"/>
        <end position="1565"/>
    </location>
</feature>
<feature type="compositionally biased region" description="Basic and acidic residues" evidence="11">
    <location>
        <begin position="1886"/>
        <end position="1895"/>
    </location>
</feature>
<dbReference type="GO" id="GO:0005524">
    <property type="term" value="F:ATP binding"/>
    <property type="evidence" value="ECO:0007669"/>
    <property type="project" value="UniProtKB-KW"/>
</dbReference>
<feature type="compositionally biased region" description="Basic and acidic residues" evidence="11">
    <location>
        <begin position="1320"/>
        <end position="1330"/>
    </location>
</feature>
<keyword evidence="7" id="KW-0238">DNA-binding</keyword>
<dbReference type="CDD" id="cd18666">
    <property type="entry name" value="CD1_tandem_CHD1-2_like"/>
    <property type="match status" value="1"/>
</dbReference>
<dbReference type="InterPro" id="IPR023779">
    <property type="entry name" value="Chromodomain_CS"/>
</dbReference>
<dbReference type="PANTHER" id="PTHR45623:SF19">
    <property type="entry name" value="CHROMODOMAIN-HELICASE-DNA-BINDING PROTEIN 2"/>
    <property type="match status" value="1"/>
</dbReference>
<feature type="compositionally biased region" description="Basic and acidic residues" evidence="11">
    <location>
        <begin position="1865"/>
        <end position="1875"/>
    </location>
</feature>
<evidence type="ECO:0000256" key="9">
    <source>
        <dbReference type="ARBA" id="ARBA00023242"/>
    </source>
</evidence>
<keyword evidence="2" id="KW-0677">Repeat</keyword>
<dbReference type="Gene3D" id="2.40.50.40">
    <property type="match status" value="2"/>
</dbReference>
<feature type="compositionally biased region" description="Basic residues" evidence="11">
    <location>
        <begin position="1472"/>
        <end position="1481"/>
    </location>
</feature>
<dbReference type="Gene3D" id="1.10.10.60">
    <property type="entry name" value="Homeodomain-like"/>
    <property type="match status" value="1"/>
</dbReference>
<dbReference type="SMART" id="SM01176">
    <property type="entry name" value="DUF4208"/>
    <property type="match status" value="1"/>
</dbReference>
<dbReference type="FunFam" id="2.40.50.40:FF:000014">
    <property type="entry name" value="Chromodomain-helicase-DNA-binding protein 2 isoform 1"/>
    <property type="match status" value="1"/>
</dbReference>
<dbReference type="Pfam" id="PF00271">
    <property type="entry name" value="Helicase_C"/>
    <property type="match status" value="1"/>
</dbReference>
<dbReference type="SMART" id="SM00298">
    <property type="entry name" value="CHROMO"/>
    <property type="match status" value="2"/>
</dbReference>
<feature type="compositionally biased region" description="Basic and acidic residues" evidence="11">
    <location>
        <begin position="87"/>
        <end position="102"/>
    </location>
</feature>
<dbReference type="SUPFAM" id="SSF54160">
    <property type="entry name" value="Chromo domain-like"/>
    <property type="match status" value="2"/>
</dbReference>
<comment type="subcellular location">
    <subcellularLocation>
        <location evidence="1">Nucleus</location>
    </subcellularLocation>
</comment>
<dbReference type="FunFam" id="3.40.50.10810:FF:000007">
    <property type="entry name" value="Chromodomain-helicase-DNA-binding protein 2 isoform 1"/>
    <property type="match status" value="1"/>
</dbReference>
<dbReference type="Gene3D" id="3.40.50.10810">
    <property type="entry name" value="Tandem AAA-ATPase domain"/>
    <property type="match status" value="1"/>
</dbReference>
<feature type="compositionally biased region" description="Acidic residues" evidence="11">
    <location>
        <begin position="349"/>
        <end position="366"/>
    </location>
</feature>
<dbReference type="GO" id="GO:0005634">
    <property type="term" value="C:nucleus"/>
    <property type="evidence" value="ECO:0007669"/>
    <property type="project" value="UniProtKB-SubCell"/>
</dbReference>